<protein>
    <recommendedName>
        <fullName evidence="4">Vacuolar sorting protein 39/Transforming growth factor beta receptor-associated domain-containing protein</fullName>
    </recommendedName>
</protein>
<dbReference type="PANTHER" id="PTHR12894">
    <property type="entry name" value="CNH DOMAIN CONTAINING"/>
    <property type="match status" value="1"/>
</dbReference>
<dbReference type="PANTHER" id="PTHR12894:SF49">
    <property type="entry name" value="VAM6_VPS39-LIKE PROTEIN"/>
    <property type="match status" value="1"/>
</dbReference>
<dbReference type="InterPro" id="IPR032914">
    <property type="entry name" value="Vam6/VPS39/TRAP1"/>
</dbReference>
<dbReference type="InterPro" id="IPR019452">
    <property type="entry name" value="VPS39/TGF_beta_rcpt-assoc_1"/>
</dbReference>
<comment type="caution">
    <text evidence="5">The sequence shown here is derived from an EMBL/GenBank/DDBJ whole genome shotgun (WGS) entry which is preliminary data.</text>
</comment>
<dbReference type="Pfam" id="PF10366">
    <property type="entry name" value="Vps39_1"/>
    <property type="match status" value="1"/>
</dbReference>
<comment type="subcellular location">
    <subcellularLocation>
        <location evidence="1">Endomembrane system</location>
        <topology evidence="1">Peripheral membrane protein</topology>
    </subcellularLocation>
</comment>
<dbReference type="GO" id="GO:0000329">
    <property type="term" value="C:fungal-type vacuole membrane"/>
    <property type="evidence" value="ECO:0007669"/>
    <property type="project" value="TreeGrafter"/>
</dbReference>
<dbReference type="AlphaFoldDB" id="A0A1Q3AA94"/>
<comment type="similarity">
    <text evidence="3">Belongs to the VAM6/VPS39 family.</text>
</comment>
<reference evidence="5 6" key="1">
    <citation type="submission" date="2016-08" db="EMBL/GenBank/DDBJ databases">
        <title>Draft genome sequence of allopolyploid Zygosaccharomyces rouxii.</title>
        <authorList>
            <person name="Watanabe J."/>
            <person name="Uehara K."/>
            <person name="Mogi Y."/>
            <person name="Tsukioka Y."/>
        </authorList>
    </citation>
    <scope>NUCLEOTIDE SEQUENCE [LARGE SCALE GENOMIC DNA]</scope>
    <source>
        <strain evidence="5 6">NBRC 110957</strain>
    </source>
</reference>
<feature type="domain" description="Vacuolar sorting protein 39/Transforming growth factor beta receptor-associated" evidence="4">
    <location>
        <begin position="595"/>
        <end position="703"/>
    </location>
</feature>
<evidence type="ECO:0000313" key="5">
    <source>
        <dbReference type="EMBL" id="GAV52558.1"/>
    </source>
</evidence>
<proteinExistence type="inferred from homology"/>
<evidence type="ECO:0000259" key="4">
    <source>
        <dbReference type="Pfam" id="PF10366"/>
    </source>
</evidence>
<dbReference type="GO" id="GO:0006914">
    <property type="term" value="P:autophagy"/>
    <property type="evidence" value="ECO:0007669"/>
    <property type="project" value="TreeGrafter"/>
</dbReference>
<organism evidence="5 6">
    <name type="scientific">Zygosaccharomyces rouxii</name>
    <dbReference type="NCBI Taxonomy" id="4956"/>
    <lineage>
        <taxon>Eukaryota</taxon>
        <taxon>Fungi</taxon>
        <taxon>Dikarya</taxon>
        <taxon>Ascomycota</taxon>
        <taxon>Saccharomycotina</taxon>
        <taxon>Saccharomycetes</taxon>
        <taxon>Saccharomycetales</taxon>
        <taxon>Saccharomycetaceae</taxon>
        <taxon>Zygosaccharomyces</taxon>
    </lineage>
</organism>
<dbReference type="GO" id="GO:0012505">
    <property type="term" value="C:endomembrane system"/>
    <property type="evidence" value="ECO:0007669"/>
    <property type="project" value="UniProtKB-SubCell"/>
</dbReference>
<evidence type="ECO:0000256" key="2">
    <source>
        <dbReference type="ARBA" id="ARBA00023136"/>
    </source>
</evidence>
<dbReference type="GO" id="GO:0034058">
    <property type="term" value="P:endosomal vesicle fusion"/>
    <property type="evidence" value="ECO:0007669"/>
    <property type="project" value="TreeGrafter"/>
</dbReference>
<evidence type="ECO:0000313" key="6">
    <source>
        <dbReference type="Proteomes" id="UP000187013"/>
    </source>
</evidence>
<evidence type="ECO:0000256" key="3">
    <source>
        <dbReference type="ARBA" id="ARBA00038201"/>
    </source>
</evidence>
<accession>A0A1Q3AA94</accession>
<dbReference type="Proteomes" id="UP000187013">
    <property type="component" value="Unassembled WGS sequence"/>
</dbReference>
<gene>
    <name evidence="5" type="ORF">ZYGR_0AG05490</name>
</gene>
<keyword evidence="2" id="KW-0472">Membrane</keyword>
<sequence length="1038" mass="121220">MLKCKLVDSVPSQGITAVLHNPETHKLVVAKDDQSLEVYSRESHSLRLIQTYPQLLQNTRFSEDKVQELHGCKPLSTIFARCDKSLLLFDSINFHKYDQIVDRRGIEKCWITETPLDDSEDILTALVYATKNRGKLRMLIWEGRIYKRVVEATLPNRGEFVLSSEADARGVILATTHGIYHWPYRDSFLVKIDKIVKRKYPGDLVECLAELTTKTREMKVSGKSLNDNDSSSLLSSSRLTKRSSFTSLWNRRRIPHRHALESVKSLFKTTDGKKIMILDGSSKNLFQLGCKDNYEYYLFASDLSQFMEWNQGLQSIRYLSGLNLILNNSYELRIVEYQYGFTFLEQSVEEGIKWVEPIGKSDFIIWTLNDELQLYRYQMEDDTDLFGDDKSLCGISFDTDFNKLWRKVVFYKEYLDSPYSESLCCSKNPEVSLDLTVLKLRDLTVLWCLEIFVRFENCMSILALRDQIRDRTMVLQELIPKMVFDRFLEFWAPPQLIILKCFPPKIARLVSEVTGQQHTCLYEDLKGQRTYTLPPMIIRKWFLPYLTDTRRHLKNIAQKDSITWEHSGRRIEANVNFFLMDKHQPLSVTTLLTLIDTVLFVAYLYYYPSMVGPLLRIDNLCDRNVVVRELQERRMFQELVDFYFGRSMHADALEFLTNLITTMDQSDNTIKFQDGVKVLVVDYLKKLPLEYQGLLFHYLDWLLKRFGMDSALMESVFMNETPACANRNHYEIYEYIDKIDKTIAMRYLEFVVSAFGSKDVKLHTTLVELYFDDMENPITKMKLKSVLESTSVYEPRTILRLLNKLLDNKTGTAPQQLINFVVFLKTFPLQKLGEHHAAIDIFYDDLSDYNSTSNYCKSVYGDHSQAGEDSLNYFFQKILNKYTKTGNFNEILYFLQEHGTKVNIIKVYELLPKELPLNQFKEIFLQIVKSHSIVRDEMILTKNLLQVELINKGYKLNKTLSEYSVLSENDECPVCNKPYSTFAMDTLLLFTFDKKKVVVHYNCGRALQAKIRNKRTKAQQKAHRVVADLKEIERVALQ</sequence>
<dbReference type="OrthoDB" id="5325112at2759"/>
<name>A0A1Q3AA94_ZYGRO</name>
<evidence type="ECO:0000256" key="1">
    <source>
        <dbReference type="ARBA" id="ARBA00004184"/>
    </source>
</evidence>
<dbReference type="EMBL" id="BDGX01000033">
    <property type="protein sequence ID" value="GAV52558.1"/>
    <property type="molecule type" value="Genomic_DNA"/>
</dbReference>